<organism evidence="1 2">
    <name type="scientific">Suillus placidus</name>
    <dbReference type="NCBI Taxonomy" id="48579"/>
    <lineage>
        <taxon>Eukaryota</taxon>
        <taxon>Fungi</taxon>
        <taxon>Dikarya</taxon>
        <taxon>Basidiomycota</taxon>
        <taxon>Agaricomycotina</taxon>
        <taxon>Agaricomycetes</taxon>
        <taxon>Agaricomycetidae</taxon>
        <taxon>Boletales</taxon>
        <taxon>Suillineae</taxon>
        <taxon>Suillaceae</taxon>
        <taxon>Suillus</taxon>
    </lineage>
</organism>
<feature type="non-terminal residue" evidence="1">
    <location>
        <position position="1"/>
    </location>
</feature>
<evidence type="ECO:0000313" key="1">
    <source>
        <dbReference type="EMBL" id="KAG1776802.1"/>
    </source>
</evidence>
<accession>A0A9P6ZV73</accession>
<dbReference type="OrthoDB" id="5372118at2759"/>
<name>A0A9P6ZV73_9AGAM</name>
<gene>
    <name evidence="1" type="ORF">EV702DRAFT_946659</name>
</gene>
<reference evidence="1" key="1">
    <citation type="journal article" date="2020" name="New Phytol.">
        <title>Comparative genomics reveals dynamic genome evolution in host specialist ectomycorrhizal fungi.</title>
        <authorList>
            <person name="Lofgren L.A."/>
            <person name="Nguyen N.H."/>
            <person name="Vilgalys R."/>
            <person name="Ruytinx J."/>
            <person name="Liao H.L."/>
            <person name="Branco S."/>
            <person name="Kuo A."/>
            <person name="LaButti K."/>
            <person name="Lipzen A."/>
            <person name="Andreopoulos W."/>
            <person name="Pangilinan J."/>
            <person name="Riley R."/>
            <person name="Hundley H."/>
            <person name="Na H."/>
            <person name="Barry K."/>
            <person name="Grigoriev I.V."/>
            <person name="Stajich J.E."/>
            <person name="Kennedy P.G."/>
        </authorList>
    </citation>
    <scope>NUCLEOTIDE SEQUENCE</scope>
    <source>
        <strain evidence="1">DOB743</strain>
    </source>
</reference>
<evidence type="ECO:0000313" key="2">
    <source>
        <dbReference type="Proteomes" id="UP000714275"/>
    </source>
</evidence>
<comment type="caution">
    <text evidence="1">The sequence shown here is derived from an EMBL/GenBank/DDBJ whole genome shotgun (WGS) entry which is preliminary data.</text>
</comment>
<sequence length="220" mass="24395">ANTILPHAEKQIWLVYSELTTSNIRFILLVSAEGPSGKYPLFIVPIAPIKLTPELLQGPMEAFCEALLNEVDIGRQRVFSVFSVEPVTNAFASAWEKIADIKCMNEPYYDAMFSICTSNTLVCNGPPPLAEDVMLELRPAVPQDLDEIAELCREFASTSPPFTLSSEQAFKEARRLIENEQVREIKKAGGETDIASIVAALTEISMLLKWQCKGCAERLV</sequence>
<keyword evidence="2" id="KW-1185">Reference proteome</keyword>
<feature type="non-terminal residue" evidence="1">
    <location>
        <position position="220"/>
    </location>
</feature>
<dbReference type="AlphaFoldDB" id="A0A9P6ZV73"/>
<proteinExistence type="predicted"/>
<dbReference type="EMBL" id="JABBWD010000024">
    <property type="protein sequence ID" value="KAG1776802.1"/>
    <property type="molecule type" value="Genomic_DNA"/>
</dbReference>
<dbReference type="Proteomes" id="UP000714275">
    <property type="component" value="Unassembled WGS sequence"/>
</dbReference>
<protein>
    <submittedName>
        <fullName evidence="1">Uncharacterized protein</fullName>
    </submittedName>
</protein>